<feature type="transmembrane region" description="Helical" evidence="6">
    <location>
        <begin position="139"/>
        <end position="158"/>
    </location>
</feature>
<dbReference type="KEGG" id="pco:PHACADRAFT_253966"/>
<evidence type="ECO:0000313" key="8">
    <source>
        <dbReference type="EMBL" id="EKM56695.1"/>
    </source>
</evidence>
<dbReference type="Proteomes" id="UP000008370">
    <property type="component" value="Unassembled WGS sequence"/>
</dbReference>
<keyword evidence="4 6" id="KW-0472">Membrane</keyword>
<protein>
    <recommendedName>
        <fullName evidence="7">Sugar phosphate transporter domain-containing protein</fullName>
    </recommendedName>
</protein>
<dbReference type="GO" id="GO:0016020">
    <property type="term" value="C:membrane"/>
    <property type="evidence" value="ECO:0007669"/>
    <property type="project" value="UniProtKB-SubCell"/>
</dbReference>
<feature type="transmembrane region" description="Helical" evidence="6">
    <location>
        <begin position="456"/>
        <end position="489"/>
    </location>
</feature>
<dbReference type="EMBL" id="JH930471">
    <property type="protein sequence ID" value="EKM56695.1"/>
    <property type="molecule type" value="Genomic_DNA"/>
</dbReference>
<dbReference type="InterPro" id="IPR004853">
    <property type="entry name" value="Sugar_P_trans_dom"/>
</dbReference>
<feature type="domain" description="Sugar phosphate transporter" evidence="7">
    <location>
        <begin position="382"/>
        <end position="486"/>
    </location>
</feature>
<evidence type="ECO:0000256" key="3">
    <source>
        <dbReference type="ARBA" id="ARBA00022989"/>
    </source>
</evidence>
<dbReference type="RefSeq" id="XP_007394532.1">
    <property type="nucleotide sequence ID" value="XM_007394470.1"/>
</dbReference>
<evidence type="ECO:0000256" key="6">
    <source>
        <dbReference type="SAM" id="Phobius"/>
    </source>
</evidence>
<dbReference type="InterPro" id="IPR050186">
    <property type="entry name" value="TPT_transporter"/>
</dbReference>
<dbReference type="GeneID" id="18915932"/>
<proteinExistence type="predicted"/>
<feature type="region of interest" description="Disordered" evidence="5">
    <location>
        <begin position="278"/>
        <end position="300"/>
    </location>
</feature>
<dbReference type="PANTHER" id="PTHR11132">
    <property type="entry name" value="SOLUTE CARRIER FAMILY 35"/>
    <property type="match status" value="1"/>
</dbReference>
<dbReference type="InParanoid" id="K5WBV5"/>
<dbReference type="HOGENOM" id="CLU_033641_2_0_1"/>
<evidence type="ECO:0000259" key="7">
    <source>
        <dbReference type="Pfam" id="PF03151"/>
    </source>
</evidence>
<name>K5WBV5_PHACS</name>
<keyword evidence="3 6" id="KW-1133">Transmembrane helix</keyword>
<feature type="transmembrane region" description="Helical" evidence="6">
    <location>
        <begin position="113"/>
        <end position="133"/>
    </location>
</feature>
<feature type="transmembrane region" description="Helical" evidence="6">
    <location>
        <begin position="205"/>
        <end position="224"/>
    </location>
</feature>
<keyword evidence="2 6" id="KW-0812">Transmembrane</keyword>
<keyword evidence="9" id="KW-1185">Reference proteome</keyword>
<evidence type="ECO:0000256" key="2">
    <source>
        <dbReference type="ARBA" id="ARBA00022692"/>
    </source>
</evidence>
<feature type="transmembrane region" description="Helical" evidence="6">
    <location>
        <begin position="231"/>
        <end position="247"/>
    </location>
</feature>
<gene>
    <name evidence="8" type="ORF">PHACADRAFT_253966</name>
</gene>
<reference evidence="8 9" key="1">
    <citation type="journal article" date="2012" name="BMC Genomics">
        <title>Comparative genomics of the white-rot fungi, Phanerochaete carnosa and P. chrysosporium, to elucidate the genetic basis of the distinct wood types they colonize.</title>
        <authorList>
            <person name="Suzuki H."/>
            <person name="MacDonald J."/>
            <person name="Syed K."/>
            <person name="Salamov A."/>
            <person name="Hori C."/>
            <person name="Aerts A."/>
            <person name="Henrissat B."/>
            <person name="Wiebenga A."/>
            <person name="vanKuyk P.A."/>
            <person name="Barry K."/>
            <person name="Lindquist E."/>
            <person name="LaButti K."/>
            <person name="Lapidus A."/>
            <person name="Lucas S."/>
            <person name="Coutinho P."/>
            <person name="Gong Y."/>
            <person name="Samejima M."/>
            <person name="Mahadevan R."/>
            <person name="Abou-Zaid M."/>
            <person name="de Vries R.P."/>
            <person name="Igarashi K."/>
            <person name="Yadav J.S."/>
            <person name="Grigoriev I.V."/>
            <person name="Master E.R."/>
        </authorList>
    </citation>
    <scope>NUCLEOTIDE SEQUENCE [LARGE SCALE GENOMIC DNA]</scope>
    <source>
        <strain evidence="8 9">HHB-10118-sp</strain>
    </source>
</reference>
<feature type="domain" description="Sugar phosphate transporter" evidence="7">
    <location>
        <begin position="116"/>
        <end position="274"/>
    </location>
</feature>
<organism evidence="8 9">
    <name type="scientific">Phanerochaete carnosa (strain HHB-10118-sp)</name>
    <name type="common">White-rot fungus</name>
    <name type="synonym">Peniophora carnosa</name>
    <dbReference type="NCBI Taxonomy" id="650164"/>
    <lineage>
        <taxon>Eukaryota</taxon>
        <taxon>Fungi</taxon>
        <taxon>Dikarya</taxon>
        <taxon>Basidiomycota</taxon>
        <taxon>Agaricomycotina</taxon>
        <taxon>Agaricomycetes</taxon>
        <taxon>Polyporales</taxon>
        <taxon>Phanerochaetaceae</taxon>
        <taxon>Phanerochaete</taxon>
    </lineage>
</organism>
<evidence type="ECO:0000256" key="4">
    <source>
        <dbReference type="ARBA" id="ARBA00023136"/>
    </source>
</evidence>
<evidence type="ECO:0000256" key="1">
    <source>
        <dbReference type="ARBA" id="ARBA00004141"/>
    </source>
</evidence>
<sequence>MDCRQATQTGEGQWLSSPGTHGWASISSPQVQVQALANSSPRLRHAFLRNILSYSPSPTLDLDAFPCRSWKNESHTTQSAPKRGSSSSSQITAVAFASTAASCLARMGWGSQFSWLCLYFAFNLILTLSNKSVLTSFPFPYTLTAIHALCSTAGGLFLRSHSFYIPKQLDLRSELCLAAFSFLYSINIAVSNVSLNLVTVPFHQVIRAITPLLTIALSTFLYGICVRRDRLCSLLPVMFGVALATYGDYYFTLWGLFLTLIGTFLAALKTIYTSALQSSAKRPPPPTSEIPTPATWGRSHHANHHTAHSHILSGLRRFLVPPKLDLHPLDLLTRMSPLAFIQCVVYAQLSGELDRLSRFGISYHEPSVSAQLLNATVMHSQLHLPGNALFNTTTASLDCLHPQQPLRVGGVPLSQVVILLINGCIAFGLNVVSFSANGKVGPLSMTVAANVKQVLTILFAVSLFNLTITTTNAIGISITLLGGAWYAWVEYTSKLNKRGGLQ</sequence>
<dbReference type="Pfam" id="PF03151">
    <property type="entry name" value="TPT"/>
    <property type="match status" value="2"/>
</dbReference>
<dbReference type="OrthoDB" id="10261634at2759"/>
<accession>K5WBV5</accession>
<comment type="subcellular location">
    <subcellularLocation>
        <location evidence="1">Membrane</location>
        <topology evidence="1">Multi-pass membrane protein</topology>
    </subcellularLocation>
</comment>
<feature type="transmembrane region" description="Helical" evidence="6">
    <location>
        <begin position="179"/>
        <end position="199"/>
    </location>
</feature>
<evidence type="ECO:0000313" key="9">
    <source>
        <dbReference type="Proteomes" id="UP000008370"/>
    </source>
</evidence>
<feature type="transmembrane region" description="Helical" evidence="6">
    <location>
        <begin position="253"/>
        <end position="272"/>
    </location>
</feature>
<feature type="transmembrane region" description="Helical" evidence="6">
    <location>
        <begin position="416"/>
        <end position="436"/>
    </location>
</feature>
<dbReference type="AlphaFoldDB" id="K5WBV5"/>
<evidence type="ECO:0000256" key="5">
    <source>
        <dbReference type="SAM" id="MobiDB-lite"/>
    </source>
</evidence>